<accession>A0A8H7PFN2</accession>
<dbReference type="OrthoDB" id="2439019at2759"/>
<gene>
    <name evidence="2" type="ORF">INT43_000157</name>
</gene>
<evidence type="ECO:0000313" key="2">
    <source>
        <dbReference type="EMBL" id="KAG2172810.1"/>
    </source>
</evidence>
<feature type="region of interest" description="Disordered" evidence="1">
    <location>
        <begin position="1"/>
        <end position="92"/>
    </location>
</feature>
<comment type="caution">
    <text evidence="2">The sequence shown here is derived from an EMBL/GenBank/DDBJ whole genome shotgun (WGS) entry which is preliminary data.</text>
</comment>
<feature type="compositionally biased region" description="Basic and acidic residues" evidence="1">
    <location>
        <begin position="47"/>
        <end position="73"/>
    </location>
</feature>
<sequence length="92" mass="10488">MPTAPTQLLNKVKDAVQGQTQSTGRDQEAGQTGRNQAVEQDDNSWVKQDEISWNEVDKMEQQARKEREQDEPTLKANARRASDAMKERQNSM</sequence>
<evidence type="ECO:0000313" key="3">
    <source>
        <dbReference type="Proteomes" id="UP000654370"/>
    </source>
</evidence>
<organism evidence="2 3">
    <name type="scientific">Mortierella isabellina</name>
    <name type="common">Filamentous fungus</name>
    <name type="synonym">Umbelopsis isabellina</name>
    <dbReference type="NCBI Taxonomy" id="91625"/>
    <lineage>
        <taxon>Eukaryota</taxon>
        <taxon>Fungi</taxon>
        <taxon>Fungi incertae sedis</taxon>
        <taxon>Mucoromycota</taxon>
        <taxon>Mucoromycotina</taxon>
        <taxon>Umbelopsidomycetes</taxon>
        <taxon>Umbelopsidales</taxon>
        <taxon>Umbelopsidaceae</taxon>
        <taxon>Umbelopsis</taxon>
    </lineage>
</organism>
<feature type="compositionally biased region" description="Basic and acidic residues" evidence="1">
    <location>
        <begin position="80"/>
        <end position="92"/>
    </location>
</feature>
<evidence type="ECO:0000256" key="1">
    <source>
        <dbReference type="SAM" id="MobiDB-lite"/>
    </source>
</evidence>
<dbReference type="EMBL" id="JAEPQZ010000016">
    <property type="protein sequence ID" value="KAG2172810.1"/>
    <property type="molecule type" value="Genomic_DNA"/>
</dbReference>
<feature type="compositionally biased region" description="Polar residues" evidence="1">
    <location>
        <begin position="17"/>
        <end position="46"/>
    </location>
</feature>
<protein>
    <submittedName>
        <fullName evidence="2">Uncharacterized protein</fullName>
    </submittedName>
</protein>
<reference evidence="2" key="1">
    <citation type="submission" date="2020-12" db="EMBL/GenBank/DDBJ databases">
        <title>Metabolic potential, ecology and presence of endohyphal bacteria is reflected in genomic diversity of Mucoromycotina.</title>
        <authorList>
            <person name="Muszewska A."/>
            <person name="Okrasinska A."/>
            <person name="Steczkiewicz K."/>
            <person name="Drgas O."/>
            <person name="Orlowska M."/>
            <person name="Perlinska-Lenart U."/>
            <person name="Aleksandrzak-Piekarczyk T."/>
            <person name="Szatraj K."/>
            <person name="Zielenkiewicz U."/>
            <person name="Pilsyk S."/>
            <person name="Malc E."/>
            <person name="Mieczkowski P."/>
            <person name="Kruszewska J.S."/>
            <person name="Biernat P."/>
            <person name="Pawlowska J."/>
        </authorList>
    </citation>
    <scope>NUCLEOTIDE SEQUENCE</scope>
    <source>
        <strain evidence="2">WA0000067209</strain>
    </source>
</reference>
<proteinExistence type="predicted"/>
<dbReference type="Proteomes" id="UP000654370">
    <property type="component" value="Unassembled WGS sequence"/>
</dbReference>
<keyword evidence="3" id="KW-1185">Reference proteome</keyword>
<name>A0A8H7PFN2_MORIS</name>
<dbReference type="AlphaFoldDB" id="A0A8H7PFN2"/>